<organism>
    <name type="scientific">Pediculus humanus subsp. corporis</name>
    <name type="common">Body louse</name>
    <dbReference type="NCBI Taxonomy" id="121224"/>
    <lineage>
        <taxon>Eukaryota</taxon>
        <taxon>Metazoa</taxon>
        <taxon>Ecdysozoa</taxon>
        <taxon>Arthropoda</taxon>
        <taxon>Hexapoda</taxon>
        <taxon>Insecta</taxon>
        <taxon>Pterygota</taxon>
        <taxon>Neoptera</taxon>
        <taxon>Paraneoptera</taxon>
        <taxon>Psocodea</taxon>
        <taxon>Troctomorpha</taxon>
        <taxon>Phthiraptera</taxon>
        <taxon>Anoplura</taxon>
        <taxon>Pediculidae</taxon>
        <taxon>Pediculus</taxon>
    </lineage>
</organism>
<dbReference type="Proteomes" id="UP000009046">
    <property type="component" value="Unassembled WGS sequence"/>
</dbReference>
<reference evidence="2" key="1">
    <citation type="submission" date="2007-04" db="EMBL/GenBank/DDBJ databases">
        <title>Annotation of Pediculus humanus corporis strain USDA.</title>
        <authorList>
            <person name="Kirkness E."/>
            <person name="Hannick L."/>
            <person name="Hass B."/>
            <person name="Bruggner R."/>
            <person name="Lawson D."/>
            <person name="Bidwell S."/>
            <person name="Joardar V."/>
            <person name="Caler E."/>
            <person name="Walenz B."/>
            <person name="Inman J."/>
            <person name="Schobel S."/>
            <person name="Galinsky K."/>
            <person name="Amedeo P."/>
            <person name="Strausberg R."/>
        </authorList>
    </citation>
    <scope>NUCLEOTIDE SEQUENCE</scope>
    <source>
        <strain evidence="2">USDA</strain>
    </source>
</reference>
<keyword evidence="4" id="KW-1185">Reference proteome</keyword>
<feature type="compositionally biased region" description="Basic and acidic residues" evidence="1">
    <location>
        <begin position="85"/>
        <end position="96"/>
    </location>
</feature>
<dbReference type="EnsemblMetazoa" id="PHUM023680-RA">
    <property type="protein sequence ID" value="PHUM023680-PA"/>
    <property type="gene ID" value="PHUM023680"/>
</dbReference>
<dbReference type="AlphaFoldDB" id="E0V9X7"/>
<name>E0V9X7_PEDHC</name>
<dbReference type="KEGG" id="phu:Phum_PHUM023680"/>
<accession>E0V9X7</accession>
<evidence type="ECO:0000256" key="1">
    <source>
        <dbReference type="SAM" id="MobiDB-lite"/>
    </source>
</evidence>
<dbReference type="EMBL" id="AAZO01000285">
    <property type="status" value="NOT_ANNOTATED_CDS"/>
    <property type="molecule type" value="Genomic_DNA"/>
</dbReference>
<reference evidence="2" key="2">
    <citation type="submission" date="2007-04" db="EMBL/GenBank/DDBJ databases">
        <title>The genome of the human body louse.</title>
        <authorList>
            <consortium name="The Human Body Louse Genome Consortium"/>
            <person name="Kirkness E."/>
            <person name="Walenz B."/>
            <person name="Hass B."/>
            <person name="Bruggner R."/>
            <person name="Strausberg R."/>
        </authorList>
    </citation>
    <scope>NUCLEOTIDE SEQUENCE</scope>
    <source>
        <strain evidence="2">USDA</strain>
    </source>
</reference>
<evidence type="ECO:0000313" key="4">
    <source>
        <dbReference type="Proteomes" id="UP000009046"/>
    </source>
</evidence>
<dbReference type="RefSeq" id="XP_002422921.1">
    <property type="nucleotide sequence ID" value="XM_002422876.1"/>
</dbReference>
<gene>
    <name evidence="3" type="primary">8233883</name>
    <name evidence="2" type="ORF">Phum_PHUM023680</name>
</gene>
<dbReference type="GeneID" id="8233883"/>
<sequence>MDPRKNLDVTKILSTKGAALLMSLKDQNNSLVQMILTKDLQIKKLISEIKTSKLYSKKPEMNKTEMNKLKNLLMIKSHHQEYLKRENNDECDDSGKKNISTNEPLNKQIDELQTNVQTLKSHVNYLNELLIRKK</sequence>
<dbReference type="CTD" id="8233883"/>
<feature type="region of interest" description="Disordered" evidence="1">
    <location>
        <begin position="85"/>
        <end position="104"/>
    </location>
</feature>
<dbReference type="InParanoid" id="E0V9X7"/>
<dbReference type="OrthoDB" id="2136082at2759"/>
<protein>
    <submittedName>
        <fullName evidence="2 3">Uncharacterized protein</fullName>
    </submittedName>
</protein>
<reference evidence="3" key="3">
    <citation type="submission" date="2021-02" db="UniProtKB">
        <authorList>
            <consortium name="EnsemblMetazoa"/>
        </authorList>
    </citation>
    <scope>IDENTIFICATION</scope>
    <source>
        <strain evidence="3">USDA</strain>
    </source>
</reference>
<proteinExistence type="predicted"/>
<dbReference type="VEuPathDB" id="VectorBase:PHUM023680"/>
<evidence type="ECO:0000313" key="2">
    <source>
        <dbReference type="EMBL" id="EEB10183.1"/>
    </source>
</evidence>
<dbReference type="EMBL" id="DS235000">
    <property type="protein sequence ID" value="EEB10183.1"/>
    <property type="molecule type" value="Genomic_DNA"/>
</dbReference>
<dbReference type="HOGENOM" id="CLU_1898727_0_0_1"/>
<evidence type="ECO:0000313" key="3">
    <source>
        <dbReference type="EnsemblMetazoa" id="PHUM023680-PA"/>
    </source>
</evidence>